<dbReference type="EMBL" id="JASCZI010122805">
    <property type="protein sequence ID" value="MED6164755.1"/>
    <property type="molecule type" value="Genomic_DNA"/>
</dbReference>
<evidence type="ECO:0000313" key="1">
    <source>
        <dbReference type="EMBL" id="MED6164755.1"/>
    </source>
</evidence>
<sequence>MAAGKLQFLLTALVKTEIANLTATSSKDLLLKLRNFELNRLKVVRERQNYGIQEVSSGDGQENVKEADLARERARLFQSCQPLK</sequence>
<gene>
    <name evidence="1" type="ORF">PIB30_093239</name>
</gene>
<keyword evidence="2" id="KW-1185">Reference proteome</keyword>
<evidence type="ECO:0000313" key="2">
    <source>
        <dbReference type="Proteomes" id="UP001341840"/>
    </source>
</evidence>
<reference evidence="1 2" key="1">
    <citation type="journal article" date="2023" name="Plants (Basel)">
        <title>Bridging the Gap: Combining Genomics and Transcriptomics Approaches to Understand Stylosanthes scabra, an Orphan Legume from the Brazilian Caatinga.</title>
        <authorList>
            <person name="Ferreira-Neto J.R.C."/>
            <person name="da Silva M.D."/>
            <person name="Binneck E."/>
            <person name="de Melo N.F."/>
            <person name="da Silva R.H."/>
            <person name="de Melo A.L.T.M."/>
            <person name="Pandolfi V."/>
            <person name="Bustamante F.O."/>
            <person name="Brasileiro-Vidal A.C."/>
            <person name="Benko-Iseppon A.M."/>
        </authorList>
    </citation>
    <scope>NUCLEOTIDE SEQUENCE [LARGE SCALE GENOMIC DNA]</scope>
    <source>
        <tissue evidence="1">Leaves</tissue>
    </source>
</reference>
<comment type="caution">
    <text evidence="1">The sequence shown here is derived from an EMBL/GenBank/DDBJ whole genome shotgun (WGS) entry which is preliminary data.</text>
</comment>
<dbReference type="Proteomes" id="UP001341840">
    <property type="component" value="Unassembled WGS sequence"/>
</dbReference>
<protein>
    <submittedName>
        <fullName evidence="1">Uncharacterized protein</fullName>
    </submittedName>
</protein>
<organism evidence="1 2">
    <name type="scientific">Stylosanthes scabra</name>
    <dbReference type="NCBI Taxonomy" id="79078"/>
    <lineage>
        <taxon>Eukaryota</taxon>
        <taxon>Viridiplantae</taxon>
        <taxon>Streptophyta</taxon>
        <taxon>Embryophyta</taxon>
        <taxon>Tracheophyta</taxon>
        <taxon>Spermatophyta</taxon>
        <taxon>Magnoliopsida</taxon>
        <taxon>eudicotyledons</taxon>
        <taxon>Gunneridae</taxon>
        <taxon>Pentapetalae</taxon>
        <taxon>rosids</taxon>
        <taxon>fabids</taxon>
        <taxon>Fabales</taxon>
        <taxon>Fabaceae</taxon>
        <taxon>Papilionoideae</taxon>
        <taxon>50 kb inversion clade</taxon>
        <taxon>dalbergioids sensu lato</taxon>
        <taxon>Dalbergieae</taxon>
        <taxon>Pterocarpus clade</taxon>
        <taxon>Stylosanthes</taxon>
    </lineage>
</organism>
<accession>A0ABU6UW80</accession>
<name>A0ABU6UW80_9FABA</name>
<proteinExistence type="predicted"/>